<comment type="cofactor">
    <cofactor evidence="2">
        <name>Zn(2+)</name>
        <dbReference type="ChEBI" id="CHEBI:29105"/>
    </cofactor>
</comment>
<dbReference type="Pfam" id="PF01433">
    <property type="entry name" value="Peptidase_M1"/>
    <property type="match status" value="1"/>
</dbReference>
<sequence length="865" mass="97362">MNNSPKTVKLADYRPFSHDLLEVSLAFDLYETHVLVTARCHYKAKKTAKEMWLDGEKLELQSILINGAPWSDYQIDAEGMKLTGLPKAFELTLVTQIYPKENKALEGLYQSGSLFCTQCEAQGFRKITYFPDRPDVMTLFRTHITADLAQYPVLLSNGNRIGQGSLEGGRHWALWEDPFKKPCYLFALVAGDLVARQDRFITKSGRVIALELWTEPETAHKTAHGMESLKKAMAWDERVYGLEYDLDIFMIVAVKDFNMGAMENKGLNIFNSSCVLANQKTSTDGEFEWIMGVIGHEYFHNWSGNRITCRDWFQLSLKEGLTIFRDQHFSADMTSKAVKRIEEVKLIKTSQFAEDGGPMAHPVRPESYVEINNFYTLTVYHKGSELIRMASLILGKSGYFKGAKLYFERHDGQACTIEDWLKALEDGSGADLSRFKDWYFQAGTPELSLKVDWDETKGEARLHWQQTNPPTPDSKKKQPLLIPILLKAFGQKGQALIYQALGEKRQGEWLYLMDGKKTELVLEGLSERPLLSVLRGFSAPVRLQYEPTQADRLVLMAHDDDGVGAFEAAQGLLTTEILAGINQPTSPSPALIEALRALITHPDRDPALIAHSAALPSETLLLESMTTMEVEGIFASRKALQKALGLALEKEWKRLYQTFEGDPYQFNNLQNGRRALKNLALSYLVATGQETYIGLAQAQIDQADNMTDRLAAISILTHQPGPAKEQELAEFYRSFKNDDLVVNKYFGLIAGSPEYGVEAVGQLLNHPAFDRKNPNRLRAVVGGFTQRNLPQFHKADGSGYRFLADQVLLTDPDNPQIASRLVLSLARWRRFPTKARPHAEAELKRILKQPGLSKDVLEIVSKSLG</sequence>
<dbReference type="FunFam" id="2.60.40.1730:FF:000005">
    <property type="entry name" value="Aminopeptidase N"/>
    <property type="match status" value="1"/>
</dbReference>
<dbReference type="InterPro" id="IPR001930">
    <property type="entry name" value="Peptidase_M1"/>
</dbReference>
<dbReference type="InterPro" id="IPR024601">
    <property type="entry name" value="Peptidase_M1_pepN_C"/>
</dbReference>
<keyword evidence="8" id="KW-0479">Metal-binding</keyword>
<dbReference type="NCBIfam" id="TIGR02414">
    <property type="entry name" value="pepN_proteo"/>
    <property type="match status" value="1"/>
</dbReference>
<dbReference type="Gene3D" id="3.30.2010.30">
    <property type="match status" value="1"/>
</dbReference>
<keyword evidence="10" id="KW-0862">Zinc</keyword>
<evidence type="ECO:0000256" key="4">
    <source>
        <dbReference type="ARBA" id="ARBA00012564"/>
    </source>
</evidence>
<evidence type="ECO:0000256" key="2">
    <source>
        <dbReference type="ARBA" id="ARBA00001947"/>
    </source>
</evidence>
<dbReference type="SUPFAM" id="SSF63737">
    <property type="entry name" value="Leukotriene A4 hydrolase N-terminal domain"/>
    <property type="match status" value="1"/>
</dbReference>
<dbReference type="SUPFAM" id="SSF55486">
    <property type="entry name" value="Metalloproteases ('zincins'), catalytic domain"/>
    <property type="match status" value="1"/>
</dbReference>
<dbReference type="InterPro" id="IPR012779">
    <property type="entry name" value="Peptidase_M1_pepN"/>
</dbReference>
<evidence type="ECO:0000256" key="13">
    <source>
        <dbReference type="NCBIfam" id="TIGR02414"/>
    </source>
</evidence>
<dbReference type="Proteomes" id="UP000178449">
    <property type="component" value="Unassembled WGS sequence"/>
</dbReference>
<organism evidence="18 19">
    <name type="scientific">Candidatus Lambdaproteobacteria bacterium RIFOXYD2_FULL_50_16</name>
    <dbReference type="NCBI Taxonomy" id="1817772"/>
    <lineage>
        <taxon>Bacteria</taxon>
        <taxon>Pseudomonadati</taxon>
        <taxon>Pseudomonadota</taxon>
        <taxon>Candidatus Lambdaproteobacteria</taxon>
    </lineage>
</organism>
<dbReference type="CDD" id="cd09600">
    <property type="entry name" value="M1_APN"/>
    <property type="match status" value="1"/>
</dbReference>
<evidence type="ECO:0000259" key="16">
    <source>
        <dbReference type="Pfam" id="PF17432"/>
    </source>
</evidence>
<proteinExistence type="inferred from homology"/>
<protein>
    <recommendedName>
        <fullName evidence="5 13">Aminopeptidase N</fullName>
        <ecNumber evidence="4 13">3.4.11.2</ecNumber>
    </recommendedName>
</protein>
<dbReference type="PANTHER" id="PTHR46322:SF1">
    <property type="entry name" value="PUROMYCIN-SENSITIVE AMINOPEPTIDASE"/>
    <property type="match status" value="1"/>
</dbReference>
<evidence type="ECO:0000256" key="10">
    <source>
        <dbReference type="ARBA" id="ARBA00022833"/>
    </source>
</evidence>
<evidence type="ECO:0000256" key="12">
    <source>
        <dbReference type="ARBA" id="ARBA00059739"/>
    </source>
</evidence>
<dbReference type="FunFam" id="3.30.2010.30:FF:000002">
    <property type="entry name" value="Putative aminopeptidase N"/>
    <property type="match status" value="1"/>
</dbReference>
<dbReference type="GO" id="GO:0016285">
    <property type="term" value="F:alanyl aminopeptidase activity"/>
    <property type="evidence" value="ECO:0007669"/>
    <property type="project" value="UniProtKB-EC"/>
</dbReference>
<dbReference type="PANTHER" id="PTHR46322">
    <property type="entry name" value="PUROMYCIN-SENSITIVE AMINOPEPTIDASE"/>
    <property type="match status" value="1"/>
</dbReference>
<dbReference type="InterPro" id="IPR038438">
    <property type="entry name" value="PepN_Ig-like_sf"/>
</dbReference>
<evidence type="ECO:0000313" key="19">
    <source>
        <dbReference type="Proteomes" id="UP000178449"/>
    </source>
</evidence>
<name>A0A1F6GA58_9PROT</name>
<dbReference type="InterPro" id="IPR027268">
    <property type="entry name" value="Peptidase_M4/M1_CTD_sf"/>
</dbReference>
<feature type="domain" description="Peptidase M1 alanyl aminopeptidase C-terminal" evidence="16">
    <location>
        <begin position="550"/>
        <end position="864"/>
    </location>
</feature>
<evidence type="ECO:0000256" key="1">
    <source>
        <dbReference type="ARBA" id="ARBA00000098"/>
    </source>
</evidence>
<dbReference type="Gene3D" id="1.10.390.10">
    <property type="entry name" value="Neutral Protease Domain 2"/>
    <property type="match status" value="1"/>
</dbReference>
<feature type="domain" description="Peptidase M1 alanyl aminopeptidase Ig-like fold" evidence="15">
    <location>
        <begin position="443"/>
        <end position="546"/>
    </location>
</feature>
<keyword evidence="9" id="KW-0378">Hydrolase</keyword>
<dbReference type="STRING" id="1817772.A2527_06435"/>
<dbReference type="Gene3D" id="1.25.50.10">
    <property type="entry name" value="Peptidase M1, alanyl aminopeptidase, C-terminal domain"/>
    <property type="match status" value="1"/>
</dbReference>
<keyword evidence="7" id="KW-0645">Protease</keyword>
<dbReference type="Gene3D" id="2.60.40.1840">
    <property type="match status" value="1"/>
</dbReference>
<evidence type="ECO:0000256" key="9">
    <source>
        <dbReference type="ARBA" id="ARBA00022801"/>
    </source>
</evidence>
<dbReference type="InterPro" id="IPR045357">
    <property type="entry name" value="Aminopeptidase_N-like_N"/>
</dbReference>
<dbReference type="InterPro" id="IPR037144">
    <property type="entry name" value="Peptidase_M1_pepN_C_sf"/>
</dbReference>
<gene>
    <name evidence="18" type="ORF">A2527_06435</name>
</gene>
<evidence type="ECO:0000256" key="3">
    <source>
        <dbReference type="ARBA" id="ARBA00010136"/>
    </source>
</evidence>
<comment type="similarity">
    <text evidence="3">Belongs to the peptidase M1 family.</text>
</comment>
<evidence type="ECO:0000256" key="6">
    <source>
        <dbReference type="ARBA" id="ARBA00022438"/>
    </source>
</evidence>
<evidence type="ECO:0000256" key="7">
    <source>
        <dbReference type="ARBA" id="ARBA00022670"/>
    </source>
</evidence>
<dbReference type="PRINTS" id="PR00756">
    <property type="entry name" value="ALADIPTASE"/>
</dbReference>
<evidence type="ECO:0000259" key="17">
    <source>
        <dbReference type="Pfam" id="PF17900"/>
    </source>
</evidence>
<keyword evidence="6 18" id="KW-0031">Aminopeptidase</keyword>
<comment type="catalytic activity">
    <reaction evidence="1">
        <text>Release of an N-terminal amino acid, Xaa-|-Yaa- from a peptide, amide or arylamide. Xaa is preferably Ala, but may be most amino acids including Pro (slow action). When a terminal hydrophobic residue is followed by a prolyl residue, the two may be released as an intact Xaa-Pro dipeptide.</text>
        <dbReference type="EC" id="3.4.11.2"/>
    </reaction>
</comment>
<dbReference type="GO" id="GO:0008237">
    <property type="term" value="F:metallopeptidase activity"/>
    <property type="evidence" value="ECO:0007669"/>
    <property type="project" value="UniProtKB-UniRule"/>
</dbReference>
<evidence type="ECO:0000256" key="5">
    <source>
        <dbReference type="ARBA" id="ARBA00015611"/>
    </source>
</evidence>
<evidence type="ECO:0000313" key="18">
    <source>
        <dbReference type="EMBL" id="OGG94974.1"/>
    </source>
</evidence>
<evidence type="ECO:0000256" key="11">
    <source>
        <dbReference type="ARBA" id="ARBA00023049"/>
    </source>
</evidence>
<comment type="caution">
    <text evidence="18">The sequence shown here is derived from an EMBL/GenBank/DDBJ whole genome shotgun (WGS) entry which is preliminary data.</text>
</comment>
<feature type="domain" description="Peptidase M1 membrane alanine aminopeptidase" evidence="14">
    <location>
        <begin position="226"/>
        <end position="437"/>
    </location>
</feature>
<feature type="domain" description="Aminopeptidase N-like N-terminal" evidence="17">
    <location>
        <begin position="26"/>
        <end position="185"/>
    </location>
</feature>
<evidence type="ECO:0000259" key="14">
    <source>
        <dbReference type="Pfam" id="PF01433"/>
    </source>
</evidence>
<dbReference type="InterPro" id="IPR014782">
    <property type="entry name" value="Peptidase_M1_dom"/>
</dbReference>
<dbReference type="EC" id="3.4.11.2" evidence="4 13"/>
<dbReference type="GO" id="GO:0008270">
    <property type="term" value="F:zinc ion binding"/>
    <property type="evidence" value="ECO:0007669"/>
    <property type="project" value="InterPro"/>
</dbReference>
<dbReference type="Pfam" id="PF17900">
    <property type="entry name" value="Peptidase_M1_N"/>
    <property type="match status" value="1"/>
</dbReference>
<dbReference type="Pfam" id="PF17432">
    <property type="entry name" value="DUF3458_C"/>
    <property type="match status" value="1"/>
</dbReference>
<dbReference type="Pfam" id="PF11940">
    <property type="entry name" value="DUF3458"/>
    <property type="match status" value="1"/>
</dbReference>
<dbReference type="Gene3D" id="2.60.40.1730">
    <property type="entry name" value="tricorn interacting facor f3 domain"/>
    <property type="match status" value="1"/>
</dbReference>
<reference evidence="18 19" key="1">
    <citation type="journal article" date="2016" name="Nat. Commun.">
        <title>Thousands of microbial genomes shed light on interconnected biogeochemical processes in an aquifer system.</title>
        <authorList>
            <person name="Anantharaman K."/>
            <person name="Brown C.T."/>
            <person name="Hug L.A."/>
            <person name="Sharon I."/>
            <person name="Castelle C.J."/>
            <person name="Probst A.J."/>
            <person name="Thomas B.C."/>
            <person name="Singh A."/>
            <person name="Wilkins M.J."/>
            <person name="Karaoz U."/>
            <person name="Brodie E.L."/>
            <person name="Williams K.H."/>
            <person name="Hubbard S.S."/>
            <person name="Banfield J.F."/>
        </authorList>
    </citation>
    <scope>NUCLEOTIDE SEQUENCE [LARGE SCALE GENOMIC DNA]</scope>
</reference>
<comment type="function">
    <text evidence="12">Aminopeptidase N is involved in the degradation of intracellular peptides generated by protein breakdown during normal growth as well as in response to nutrient starvation.</text>
</comment>
<dbReference type="InterPro" id="IPR042097">
    <property type="entry name" value="Aminopeptidase_N-like_N_sf"/>
</dbReference>
<dbReference type="EMBL" id="MFNE01000030">
    <property type="protein sequence ID" value="OGG94974.1"/>
    <property type="molecule type" value="Genomic_DNA"/>
</dbReference>
<keyword evidence="11" id="KW-0482">Metalloprotease</keyword>
<accession>A0A1F6GA58</accession>
<evidence type="ECO:0000259" key="15">
    <source>
        <dbReference type="Pfam" id="PF11940"/>
    </source>
</evidence>
<dbReference type="AlphaFoldDB" id="A0A1F6GA58"/>
<dbReference type="GO" id="GO:0006508">
    <property type="term" value="P:proteolysis"/>
    <property type="evidence" value="ECO:0007669"/>
    <property type="project" value="UniProtKB-UniRule"/>
</dbReference>
<dbReference type="InterPro" id="IPR035414">
    <property type="entry name" value="Peptidase_M1_pepN_Ig-like"/>
</dbReference>
<evidence type="ECO:0000256" key="8">
    <source>
        <dbReference type="ARBA" id="ARBA00022723"/>
    </source>
</evidence>